<gene>
    <name evidence="2" type="primary">LOC107790271</name>
</gene>
<dbReference type="SUPFAM" id="SSF56672">
    <property type="entry name" value="DNA/RNA polymerases"/>
    <property type="match status" value="1"/>
</dbReference>
<name>A0A1S3ZTC6_TOBAC</name>
<reference evidence="2" key="1">
    <citation type="submission" date="2025-08" db="UniProtKB">
        <authorList>
            <consortium name="RefSeq"/>
        </authorList>
    </citation>
    <scope>IDENTIFICATION</scope>
</reference>
<dbReference type="OrthoDB" id="768353at2759"/>
<proteinExistence type="predicted"/>
<dbReference type="RefSeq" id="XP_016467665.1">
    <property type="nucleotide sequence ID" value="XM_016612179.1"/>
</dbReference>
<dbReference type="PaxDb" id="4097-A0A1S3ZTC6"/>
<dbReference type="PANTHER" id="PTHR46238">
    <property type="entry name" value="REVERSE TRANSCRIPTASE DOMAIN-CONTAINING PROTEIN"/>
    <property type="match status" value="1"/>
</dbReference>
<dbReference type="STRING" id="4097.A0A1S3ZTC6"/>
<dbReference type="KEGG" id="nta:107790271"/>
<feature type="domain" description="Reverse transcriptase" evidence="1">
    <location>
        <begin position="166"/>
        <end position="265"/>
    </location>
</feature>
<sequence length="322" mass="37075">MERGGGNENGDINFVGFGGGRWKRVMELRRCCRGERGRRERERRREKRLESRAEAVESTLIRKAAYIIPLELRPFPVPYVNAEYFVYRVALSEMESIYVCARAELKIVRFHKARASTVTGGGMERSKAELGGRGSDKRLFKLAKVRERKARDLDQVRCIKDEDDKGSSLSPFLFALAMDVPHSWEVSWCILFTDDIVFIDETHCGVNDRLELWRQTLESKGFKLSRTKTDYLGCKFSVGTHEAEVEVKLDTQVIPKRDSFKYLGSVIQGNEEIDEDVTHRVGAGWMKWRLASGVLYDRNVPRRLKGKFYKVVVRSTMLYGAE</sequence>
<evidence type="ECO:0000313" key="2">
    <source>
        <dbReference type="RefSeq" id="XP_016467665.1"/>
    </source>
</evidence>
<accession>A0A1S3ZTC6</accession>
<evidence type="ECO:0000259" key="1">
    <source>
        <dbReference type="Pfam" id="PF00078"/>
    </source>
</evidence>
<dbReference type="AlphaFoldDB" id="A0A1S3ZTC6"/>
<dbReference type="Pfam" id="PF00078">
    <property type="entry name" value="RVT_1"/>
    <property type="match status" value="1"/>
</dbReference>
<dbReference type="PANTHER" id="PTHR46238:SF10">
    <property type="entry name" value="SWI_SNF COMPLEX SUBUNIT SWI3C"/>
    <property type="match status" value="1"/>
</dbReference>
<protein>
    <recommendedName>
        <fullName evidence="1">Reverse transcriptase domain-containing protein</fullName>
    </recommendedName>
</protein>
<organism evidence="2">
    <name type="scientific">Nicotiana tabacum</name>
    <name type="common">Common tobacco</name>
    <dbReference type="NCBI Taxonomy" id="4097"/>
    <lineage>
        <taxon>Eukaryota</taxon>
        <taxon>Viridiplantae</taxon>
        <taxon>Streptophyta</taxon>
        <taxon>Embryophyta</taxon>
        <taxon>Tracheophyta</taxon>
        <taxon>Spermatophyta</taxon>
        <taxon>Magnoliopsida</taxon>
        <taxon>eudicotyledons</taxon>
        <taxon>Gunneridae</taxon>
        <taxon>Pentapetalae</taxon>
        <taxon>asterids</taxon>
        <taxon>lamiids</taxon>
        <taxon>Solanales</taxon>
        <taxon>Solanaceae</taxon>
        <taxon>Nicotianoideae</taxon>
        <taxon>Nicotianeae</taxon>
        <taxon>Nicotiana</taxon>
    </lineage>
</organism>
<dbReference type="InterPro" id="IPR043502">
    <property type="entry name" value="DNA/RNA_pol_sf"/>
</dbReference>
<dbReference type="InterPro" id="IPR000477">
    <property type="entry name" value="RT_dom"/>
</dbReference>